<dbReference type="EMBL" id="JBGOGF010000003">
    <property type="protein sequence ID" value="MFA1771066.1"/>
    <property type="molecule type" value="Genomic_DNA"/>
</dbReference>
<reference evidence="2 4" key="3">
    <citation type="submission" date="2024-08" db="EMBL/GenBank/DDBJ databases">
        <authorList>
            <person name="Wei W."/>
        </authorList>
    </citation>
    <scope>NUCLEOTIDE SEQUENCE [LARGE SCALE GENOMIC DNA]</scope>
    <source>
        <strain evidence="2 4">XU2</strain>
    </source>
</reference>
<keyword evidence="4" id="KW-1185">Reference proteome</keyword>
<reference evidence="1 3" key="1">
    <citation type="submission" date="2019-07" db="EMBL/GenBank/DDBJ databases">
        <authorList>
            <person name="Qu J.-H."/>
        </authorList>
    </citation>
    <scope>NUCLEOTIDE SEQUENCE [LARGE SCALE GENOMIC DNA]</scope>
    <source>
        <strain evidence="1 3">MDT1-10-3</strain>
    </source>
</reference>
<dbReference type="Proteomes" id="UP000323866">
    <property type="component" value="Unassembled WGS sequence"/>
</dbReference>
<dbReference type="EMBL" id="VKKZ01000021">
    <property type="protein sequence ID" value="KAA6433428.1"/>
    <property type="molecule type" value="Genomic_DNA"/>
</dbReference>
<proteinExistence type="predicted"/>
<reference evidence="1 3" key="2">
    <citation type="submission" date="2019-09" db="EMBL/GenBank/DDBJ databases">
        <title>A bacterium isolated from glacier soil.</title>
        <authorList>
            <person name="Liu Q."/>
        </authorList>
    </citation>
    <scope>NUCLEOTIDE SEQUENCE [LARGE SCALE GENOMIC DNA]</scope>
    <source>
        <strain evidence="1 3">MDT1-10-3</strain>
    </source>
</reference>
<protein>
    <recommendedName>
        <fullName evidence="5">Dam-replacing protein HTH domain-containing protein</fullName>
    </recommendedName>
</protein>
<evidence type="ECO:0000313" key="2">
    <source>
        <dbReference type="EMBL" id="MFA1771066.1"/>
    </source>
</evidence>
<evidence type="ECO:0000313" key="4">
    <source>
        <dbReference type="Proteomes" id="UP001570846"/>
    </source>
</evidence>
<gene>
    <name evidence="2" type="ORF">ACD591_07165</name>
    <name evidence="1" type="ORF">FOE74_13215</name>
</gene>
<evidence type="ECO:0008006" key="5">
    <source>
        <dbReference type="Google" id="ProtNLM"/>
    </source>
</evidence>
<comment type="caution">
    <text evidence="1">The sequence shown here is derived from an EMBL/GenBank/DDBJ whole genome shotgun (WGS) entry which is preliminary data.</text>
</comment>
<accession>A0A5M8QE21</accession>
<sequence>MQDPGGLLILKPGFLKVFGKITQERPATAQDLYQQFKPVAKPQQPQRLQQIDNLLQTLHGLGLLRKTGQEQYVK</sequence>
<dbReference type="RefSeq" id="WP_149099087.1">
    <property type="nucleotide sequence ID" value="NZ_BMMG01000004.1"/>
</dbReference>
<organism evidence="1 3">
    <name type="scientific">Rufibacter glacialis</name>
    <dbReference type="NCBI Taxonomy" id="1259555"/>
    <lineage>
        <taxon>Bacteria</taxon>
        <taxon>Pseudomonadati</taxon>
        <taxon>Bacteroidota</taxon>
        <taxon>Cytophagia</taxon>
        <taxon>Cytophagales</taxon>
        <taxon>Hymenobacteraceae</taxon>
        <taxon>Rufibacter</taxon>
    </lineage>
</organism>
<evidence type="ECO:0000313" key="1">
    <source>
        <dbReference type="EMBL" id="KAA6433428.1"/>
    </source>
</evidence>
<dbReference type="OrthoDB" id="32195at2"/>
<evidence type="ECO:0000313" key="3">
    <source>
        <dbReference type="Proteomes" id="UP000323866"/>
    </source>
</evidence>
<dbReference type="Proteomes" id="UP001570846">
    <property type="component" value="Unassembled WGS sequence"/>
</dbReference>
<dbReference type="AlphaFoldDB" id="A0A5M8QE21"/>
<name>A0A5M8QE21_9BACT</name>